<gene>
    <name evidence="1" type="ORF">I5731_09795</name>
</gene>
<dbReference type="EMBL" id="JADZLT010000050">
    <property type="protein sequence ID" value="MBH0238113.1"/>
    <property type="molecule type" value="Genomic_DNA"/>
</dbReference>
<evidence type="ECO:0000313" key="2">
    <source>
        <dbReference type="Proteomes" id="UP000631694"/>
    </source>
</evidence>
<reference evidence="1" key="1">
    <citation type="submission" date="2020-12" db="EMBL/GenBank/DDBJ databases">
        <title>Methylobrevis albus sp. nov., isolated from fresh water lack sediment.</title>
        <authorList>
            <person name="Zou Q."/>
        </authorList>
    </citation>
    <scope>NUCLEOTIDE SEQUENCE</scope>
    <source>
        <strain evidence="1">L22</strain>
    </source>
</reference>
<proteinExistence type="predicted"/>
<sequence length="166" mass="18491">MAIVLASGRNAPVLARRPERLLVEGYRAWLSGYETGSIDCWEIGWQVFVDELGSSQARRLYGEISYWVRETRGCAAQQLRCFPYGCQCLCRDECLLLALVAAVQNGNDESVARAVGHLAAEEKQEALHRAARCLAEALDDIHQRLLPVPPHVIDDVAGRPCLTMFH</sequence>
<name>A0A931I2I6_9HYPH</name>
<evidence type="ECO:0000313" key="1">
    <source>
        <dbReference type="EMBL" id="MBH0238113.1"/>
    </source>
</evidence>
<dbReference type="RefSeq" id="WP_197311206.1">
    <property type="nucleotide sequence ID" value="NZ_JADZLT010000050.1"/>
</dbReference>
<protein>
    <submittedName>
        <fullName evidence="1">Uncharacterized protein</fullName>
    </submittedName>
</protein>
<keyword evidence="2" id="KW-1185">Reference proteome</keyword>
<dbReference type="AlphaFoldDB" id="A0A931I2I6"/>
<accession>A0A931I2I6</accession>
<dbReference type="Proteomes" id="UP000631694">
    <property type="component" value="Unassembled WGS sequence"/>
</dbReference>
<comment type="caution">
    <text evidence="1">The sequence shown here is derived from an EMBL/GenBank/DDBJ whole genome shotgun (WGS) entry which is preliminary data.</text>
</comment>
<organism evidence="1 2">
    <name type="scientific">Methylobrevis albus</name>
    <dbReference type="NCBI Taxonomy" id="2793297"/>
    <lineage>
        <taxon>Bacteria</taxon>
        <taxon>Pseudomonadati</taxon>
        <taxon>Pseudomonadota</taxon>
        <taxon>Alphaproteobacteria</taxon>
        <taxon>Hyphomicrobiales</taxon>
        <taxon>Pleomorphomonadaceae</taxon>
        <taxon>Methylobrevis</taxon>
    </lineage>
</organism>